<dbReference type="Gene3D" id="3.10.20.90">
    <property type="entry name" value="Phosphatidylinositol 3-kinase Catalytic Subunit, Chain A, domain 1"/>
    <property type="match status" value="1"/>
</dbReference>
<dbReference type="EMBL" id="NIDF01000022">
    <property type="protein sequence ID" value="TYJ56622.1"/>
    <property type="molecule type" value="Genomic_DNA"/>
</dbReference>
<dbReference type="AlphaFoldDB" id="A0A5D3B0G8"/>
<dbReference type="Proteomes" id="UP000322245">
    <property type="component" value="Unassembled WGS sequence"/>
</dbReference>
<dbReference type="InterPro" id="IPR036533">
    <property type="entry name" value="BAG_dom_sf"/>
</dbReference>
<feature type="domain" description="Ubiquitin-like" evidence="3">
    <location>
        <begin position="106"/>
        <end position="163"/>
    </location>
</feature>
<protein>
    <submittedName>
        <fullName evidence="5">Uncharacterized protein</fullName>
    </submittedName>
</protein>
<dbReference type="GO" id="GO:0051087">
    <property type="term" value="F:protein-folding chaperone binding"/>
    <property type="evidence" value="ECO:0007669"/>
    <property type="project" value="InterPro"/>
</dbReference>
<dbReference type="PROSITE" id="PS50053">
    <property type="entry name" value="UBIQUITIN_2"/>
    <property type="match status" value="1"/>
</dbReference>
<feature type="compositionally biased region" description="Low complexity" evidence="2">
    <location>
        <begin position="171"/>
        <end position="182"/>
    </location>
</feature>
<evidence type="ECO:0000313" key="6">
    <source>
        <dbReference type="Proteomes" id="UP000322245"/>
    </source>
</evidence>
<dbReference type="PANTHER" id="PTHR12329">
    <property type="entry name" value="BCL2-ASSOCIATED ATHANOGENE"/>
    <property type="match status" value="1"/>
</dbReference>
<reference evidence="5 6" key="1">
    <citation type="submission" date="2017-05" db="EMBL/GenBank/DDBJ databases">
        <title>The Genome Sequence of Tsuchiyaea wingfieldii DSM 27421.</title>
        <authorList>
            <person name="Cuomo C."/>
            <person name="Passer A."/>
            <person name="Billmyre B."/>
            <person name="Heitman J."/>
        </authorList>
    </citation>
    <scope>NUCLEOTIDE SEQUENCE [LARGE SCALE GENOMIC DNA]</scope>
    <source>
        <strain evidence="5 6">DSM 27421</strain>
    </source>
</reference>
<evidence type="ECO:0000259" key="3">
    <source>
        <dbReference type="PROSITE" id="PS50053"/>
    </source>
</evidence>
<proteinExistence type="predicted"/>
<dbReference type="SUPFAM" id="SSF63491">
    <property type="entry name" value="BAG domain"/>
    <property type="match status" value="1"/>
</dbReference>
<keyword evidence="1" id="KW-0143">Chaperone</keyword>
<feature type="domain" description="BAG" evidence="4">
    <location>
        <begin position="237"/>
        <end position="291"/>
    </location>
</feature>
<name>A0A5D3B0G8_9TREE</name>
<dbReference type="Pfam" id="PF02179">
    <property type="entry name" value="BAG"/>
    <property type="match status" value="1"/>
</dbReference>
<organism evidence="5 6">
    <name type="scientific">Cryptococcus floricola</name>
    <dbReference type="NCBI Taxonomy" id="2591691"/>
    <lineage>
        <taxon>Eukaryota</taxon>
        <taxon>Fungi</taxon>
        <taxon>Dikarya</taxon>
        <taxon>Basidiomycota</taxon>
        <taxon>Agaricomycotina</taxon>
        <taxon>Tremellomycetes</taxon>
        <taxon>Tremellales</taxon>
        <taxon>Cryptococcaceae</taxon>
        <taxon>Cryptococcus</taxon>
    </lineage>
</organism>
<dbReference type="GO" id="GO:0000774">
    <property type="term" value="F:adenyl-nucleotide exchange factor activity"/>
    <property type="evidence" value="ECO:0007669"/>
    <property type="project" value="TreeGrafter"/>
</dbReference>
<evidence type="ECO:0000256" key="2">
    <source>
        <dbReference type="SAM" id="MobiDB-lite"/>
    </source>
</evidence>
<evidence type="ECO:0000256" key="1">
    <source>
        <dbReference type="ARBA" id="ARBA00023186"/>
    </source>
</evidence>
<dbReference type="GO" id="GO:0005634">
    <property type="term" value="C:nucleus"/>
    <property type="evidence" value="ECO:0007669"/>
    <property type="project" value="TreeGrafter"/>
</dbReference>
<keyword evidence="6" id="KW-1185">Reference proteome</keyword>
<dbReference type="PROSITE" id="PS51035">
    <property type="entry name" value="BAG"/>
    <property type="match status" value="1"/>
</dbReference>
<dbReference type="InterPro" id="IPR003103">
    <property type="entry name" value="BAG_domain"/>
</dbReference>
<evidence type="ECO:0000259" key="4">
    <source>
        <dbReference type="PROSITE" id="PS51035"/>
    </source>
</evidence>
<dbReference type="Pfam" id="PF00240">
    <property type="entry name" value="ubiquitin"/>
    <property type="match status" value="1"/>
</dbReference>
<dbReference type="InterPro" id="IPR039773">
    <property type="entry name" value="BAG_chaperone_regulator"/>
</dbReference>
<accession>A0A5D3B0G8</accession>
<dbReference type="SMART" id="SM00213">
    <property type="entry name" value="UBQ"/>
    <property type="match status" value="1"/>
</dbReference>
<dbReference type="InterPro" id="IPR000626">
    <property type="entry name" value="Ubiquitin-like_dom"/>
</dbReference>
<dbReference type="Gene3D" id="1.20.58.120">
    <property type="entry name" value="BAG domain"/>
    <property type="match status" value="1"/>
</dbReference>
<dbReference type="GO" id="GO:0005829">
    <property type="term" value="C:cytosol"/>
    <property type="evidence" value="ECO:0007669"/>
    <property type="project" value="TreeGrafter"/>
</dbReference>
<gene>
    <name evidence="5" type="ORF">B9479_002714</name>
</gene>
<comment type="caution">
    <text evidence="5">The sequence shown here is derived from an EMBL/GenBank/DDBJ whole genome shotgun (WGS) entry which is preliminary data.</text>
</comment>
<dbReference type="GO" id="GO:0016020">
    <property type="term" value="C:membrane"/>
    <property type="evidence" value="ECO:0007669"/>
    <property type="project" value="TreeGrafter"/>
</dbReference>
<dbReference type="PANTHER" id="PTHR12329:SF16">
    <property type="entry name" value="BAG FAMILY MOLECULAR CHAPERONE REGULATOR 1"/>
    <property type="match status" value="1"/>
</dbReference>
<dbReference type="GO" id="GO:0050821">
    <property type="term" value="P:protein stabilization"/>
    <property type="evidence" value="ECO:0007669"/>
    <property type="project" value="TreeGrafter"/>
</dbReference>
<dbReference type="SUPFAM" id="SSF54236">
    <property type="entry name" value="Ubiquitin-like"/>
    <property type="match status" value="1"/>
</dbReference>
<evidence type="ECO:0000313" key="5">
    <source>
        <dbReference type="EMBL" id="TYJ56622.1"/>
    </source>
</evidence>
<sequence>MPGKSSAYNICSRKPPAAAHLLLHRPLSISTIYRRISQQLPCYPPSATPAKLLSPLISLLFLPQVLAKAATVSFFNPFRRAQAEAAQGAITVQVKWGRDRFNIPIPQPSITPLATLLATLSNQTGLPVNQLKLVHKGAVLKDTSLTVSAYGITEGANLVLIGKGGDIPAPASSAPKQAAPVAKKPKQPETDSEPVLVDWIKSLVSNLLDPLKPSIATFISYTSPHVTNRPAKIPAFEVLQKEHARLSELLLKALLELDGVNIQGGWDVARKERKEGVRSVQGELNRVDEAWGERKRIGA</sequence>
<dbReference type="InterPro" id="IPR029071">
    <property type="entry name" value="Ubiquitin-like_domsf"/>
</dbReference>
<feature type="region of interest" description="Disordered" evidence="2">
    <location>
        <begin position="171"/>
        <end position="190"/>
    </location>
</feature>